<name>A0A1R4B6X4_9VIBR</name>
<organism evidence="2 3">
    <name type="scientific">Vibrio palustris</name>
    <dbReference type="NCBI Taxonomy" id="1918946"/>
    <lineage>
        <taxon>Bacteria</taxon>
        <taxon>Pseudomonadati</taxon>
        <taxon>Pseudomonadota</taxon>
        <taxon>Gammaproteobacteria</taxon>
        <taxon>Vibrionales</taxon>
        <taxon>Vibrionaceae</taxon>
        <taxon>Vibrio</taxon>
    </lineage>
</organism>
<evidence type="ECO:0000313" key="2">
    <source>
        <dbReference type="EMBL" id="SJL84621.1"/>
    </source>
</evidence>
<keyword evidence="1" id="KW-1133">Transmembrane helix</keyword>
<protein>
    <submittedName>
        <fullName evidence="2">Uncharacterized protein</fullName>
    </submittedName>
</protein>
<sequence length="66" mass="7326">MKAGITAHKQFSVAKIDPRLYGSFIDGVIVWVPCLFLKRFIQTVKVVRQASLNGSLPIHDSHDSST</sequence>
<keyword evidence="3" id="KW-1185">Reference proteome</keyword>
<keyword evidence="1" id="KW-0472">Membrane</keyword>
<accession>A0A1R4B6X4</accession>
<dbReference type="EMBL" id="FUFT01000005">
    <property type="protein sequence ID" value="SJL84621.1"/>
    <property type="molecule type" value="Genomic_DNA"/>
</dbReference>
<evidence type="ECO:0000256" key="1">
    <source>
        <dbReference type="SAM" id="Phobius"/>
    </source>
</evidence>
<feature type="transmembrane region" description="Helical" evidence="1">
    <location>
        <begin position="20"/>
        <end position="41"/>
    </location>
</feature>
<keyword evidence="1" id="KW-0812">Transmembrane</keyword>
<gene>
    <name evidence="2" type="ORF">VPAL9027_02613</name>
</gene>
<evidence type="ECO:0000313" key="3">
    <source>
        <dbReference type="Proteomes" id="UP000189475"/>
    </source>
</evidence>
<dbReference type="Proteomes" id="UP000189475">
    <property type="component" value="Unassembled WGS sequence"/>
</dbReference>
<dbReference type="AlphaFoldDB" id="A0A1R4B6X4"/>
<reference evidence="2 3" key="1">
    <citation type="submission" date="2017-02" db="EMBL/GenBank/DDBJ databases">
        <authorList>
            <person name="Peterson S.W."/>
        </authorList>
    </citation>
    <scope>NUCLEOTIDE SEQUENCE [LARGE SCALE GENOMIC DNA]</scope>
    <source>
        <strain evidence="2 3">CECT 9027</strain>
    </source>
</reference>
<proteinExistence type="predicted"/>